<evidence type="ECO:0000313" key="16">
    <source>
        <dbReference type="EMBL" id="AEJ61939.1"/>
    </source>
</evidence>
<dbReference type="GO" id="GO:0019379">
    <property type="term" value="P:sulfate assimilation, phosphoadenylyl sulfate reduction by phosphoadenylyl-sulfate reductase (thioredoxin)"/>
    <property type="evidence" value="ECO:0007669"/>
    <property type="project" value="UniProtKB-UniRule"/>
</dbReference>
<evidence type="ECO:0000256" key="3">
    <source>
        <dbReference type="ARBA" id="ARBA00022723"/>
    </source>
</evidence>
<evidence type="ECO:0000256" key="5">
    <source>
        <dbReference type="ARBA" id="ARBA00023004"/>
    </source>
</evidence>
<dbReference type="InterPro" id="IPR004511">
    <property type="entry name" value="PAPS/APS_Rdtase"/>
</dbReference>
<evidence type="ECO:0000256" key="8">
    <source>
        <dbReference type="ARBA" id="ARBA00024327"/>
    </source>
</evidence>
<dbReference type="HAMAP" id="MF_00063">
    <property type="entry name" value="CysH"/>
    <property type="match status" value="1"/>
</dbReference>
<evidence type="ECO:0000256" key="7">
    <source>
        <dbReference type="ARBA" id="ARBA00024298"/>
    </source>
</evidence>
<feature type="binding site" evidence="14">
    <location>
        <position position="205"/>
    </location>
    <ligand>
        <name>[4Fe-4S] cluster</name>
        <dbReference type="ChEBI" id="CHEBI:49883"/>
    </ligand>
</feature>
<comment type="catalytic activity">
    <reaction evidence="13 14">
        <text>[thioredoxin]-disulfide + sulfite + AMP + 2 H(+) = adenosine 5'-phosphosulfate + [thioredoxin]-dithiol</text>
        <dbReference type="Rhea" id="RHEA:21976"/>
        <dbReference type="Rhea" id="RHEA-COMP:10698"/>
        <dbReference type="Rhea" id="RHEA-COMP:10700"/>
        <dbReference type="ChEBI" id="CHEBI:15378"/>
        <dbReference type="ChEBI" id="CHEBI:17359"/>
        <dbReference type="ChEBI" id="CHEBI:29950"/>
        <dbReference type="ChEBI" id="CHEBI:50058"/>
        <dbReference type="ChEBI" id="CHEBI:58243"/>
        <dbReference type="ChEBI" id="CHEBI:456215"/>
        <dbReference type="EC" id="1.8.4.10"/>
    </reaction>
</comment>
<gene>
    <name evidence="14" type="primary">cysH</name>
    <name evidence="16" type="ordered locus">Spith_1679</name>
</gene>
<dbReference type="GO" id="GO:0019344">
    <property type="term" value="P:cysteine biosynthetic process"/>
    <property type="evidence" value="ECO:0007669"/>
    <property type="project" value="InterPro"/>
</dbReference>
<dbReference type="Gene3D" id="3.40.50.620">
    <property type="entry name" value="HUPs"/>
    <property type="match status" value="1"/>
</dbReference>
<keyword evidence="2 14" id="KW-0963">Cytoplasm</keyword>
<name>G0GBD0_WINT7</name>
<organism evidence="16 17">
    <name type="scientific">Winmispira thermophila (strain ATCC 700085 / DSM 6578 / Z-1203)</name>
    <name type="common">Spirochaeta thermophila</name>
    <dbReference type="NCBI Taxonomy" id="869211"/>
    <lineage>
        <taxon>Bacteria</taxon>
        <taxon>Pseudomonadati</taxon>
        <taxon>Spirochaetota</taxon>
        <taxon>Spirochaetia</taxon>
        <taxon>Winmispirales</taxon>
        <taxon>Winmispiraceae</taxon>
        <taxon>Winmispira</taxon>
    </lineage>
</organism>
<dbReference type="GO" id="GO:0043866">
    <property type="term" value="F:adenylyl-sulfate reductase (thioredoxin) activity"/>
    <property type="evidence" value="ECO:0007669"/>
    <property type="project" value="UniProtKB-EC"/>
</dbReference>
<dbReference type="EC" id="1.8.4.10" evidence="9 14"/>
<dbReference type="STRING" id="869211.Spith_1679"/>
<keyword evidence="6 14" id="KW-0411">Iron-sulfur</keyword>
<evidence type="ECO:0000256" key="10">
    <source>
        <dbReference type="ARBA" id="ARBA00029514"/>
    </source>
</evidence>
<accession>G0GBD0</accession>
<comment type="function">
    <text evidence="7 14">Catalyzes the formation of sulfite from adenosine 5'-phosphosulfate (APS) using thioredoxin as an electron donor.</text>
</comment>
<dbReference type="SUPFAM" id="SSF52402">
    <property type="entry name" value="Adenine nucleotide alpha hydrolases-like"/>
    <property type="match status" value="1"/>
</dbReference>
<feature type="binding site" evidence="14">
    <location>
        <position position="202"/>
    </location>
    <ligand>
        <name>[4Fe-4S] cluster</name>
        <dbReference type="ChEBI" id="CHEBI:49883"/>
    </ligand>
</feature>
<feature type="active site" description="Nucleophile; cysteine thiosulfonate intermediate" evidence="14">
    <location>
        <position position="229"/>
    </location>
</feature>
<dbReference type="Pfam" id="PF01507">
    <property type="entry name" value="PAPS_reduct"/>
    <property type="match status" value="1"/>
</dbReference>
<dbReference type="KEGG" id="stq:Spith_1679"/>
<comment type="subcellular location">
    <subcellularLocation>
        <location evidence="14">Cytoplasm</location>
    </subcellularLocation>
</comment>
<evidence type="ECO:0000256" key="13">
    <source>
        <dbReference type="ARBA" id="ARBA00048441"/>
    </source>
</evidence>
<keyword evidence="5 14" id="KW-0408">Iron</keyword>
<feature type="binding site" evidence="14">
    <location>
        <position position="120"/>
    </location>
    <ligand>
        <name>[4Fe-4S] cluster</name>
        <dbReference type="ChEBI" id="CHEBI:49883"/>
    </ligand>
</feature>
<evidence type="ECO:0000256" key="12">
    <source>
        <dbReference type="ARBA" id="ARBA00032041"/>
    </source>
</evidence>
<evidence type="ECO:0000256" key="9">
    <source>
        <dbReference type="ARBA" id="ARBA00024386"/>
    </source>
</evidence>
<dbReference type="NCBIfam" id="TIGR02055">
    <property type="entry name" value="APS_reductase"/>
    <property type="match status" value="1"/>
</dbReference>
<evidence type="ECO:0000256" key="4">
    <source>
        <dbReference type="ARBA" id="ARBA00023002"/>
    </source>
</evidence>
<evidence type="ECO:0000313" key="17">
    <source>
        <dbReference type="Proteomes" id="UP000007254"/>
    </source>
</evidence>
<dbReference type="PANTHER" id="PTHR46482">
    <property type="entry name" value="5'-ADENYLYLSULFATE REDUCTASE 3, CHLOROPLASTIC"/>
    <property type="match status" value="1"/>
</dbReference>
<protein>
    <recommendedName>
        <fullName evidence="10 14">Adenosine 5'-phosphosulfate reductase</fullName>
        <shortName evidence="14">APS reductase</shortName>
        <ecNumber evidence="9 14">1.8.4.10</ecNumber>
    </recommendedName>
    <alternativeName>
        <fullName evidence="12 14">5'-adenylylsulfate reductase</fullName>
    </alternativeName>
    <alternativeName>
        <fullName evidence="11 14">Thioredoxin-dependent 5'-adenylylsulfate reductase</fullName>
    </alternativeName>
</protein>
<evidence type="ECO:0000259" key="15">
    <source>
        <dbReference type="Pfam" id="PF01507"/>
    </source>
</evidence>
<dbReference type="InterPro" id="IPR002500">
    <property type="entry name" value="PAPS_reduct_dom"/>
</dbReference>
<dbReference type="NCBIfam" id="NF002537">
    <property type="entry name" value="PRK02090.1"/>
    <property type="match status" value="1"/>
</dbReference>
<dbReference type="InterPro" id="IPR011798">
    <property type="entry name" value="APS_reductase"/>
</dbReference>
<dbReference type="EMBL" id="CP002903">
    <property type="protein sequence ID" value="AEJ61939.1"/>
    <property type="molecule type" value="Genomic_DNA"/>
</dbReference>
<dbReference type="CDD" id="cd23945">
    <property type="entry name" value="PAPS_reductase"/>
    <property type="match status" value="1"/>
</dbReference>
<comment type="cofactor">
    <cofactor evidence="14">
        <name>[4Fe-4S] cluster</name>
        <dbReference type="ChEBI" id="CHEBI:49883"/>
    </cofactor>
    <text evidence="14">Binds 1 [4Fe-4S] cluster per subunit.</text>
</comment>
<dbReference type="InterPro" id="IPR014729">
    <property type="entry name" value="Rossmann-like_a/b/a_fold"/>
</dbReference>
<dbReference type="PIRSF" id="PIRSF000857">
    <property type="entry name" value="PAPS_reductase"/>
    <property type="match status" value="1"/>
</dbReference>
<feature type="binding site" evidence="14">
    <location>
        <position position="119"/>
    </location>
    <ligand>
        <name>[4Fe-4S] cluster</name>
        <dbReference type="ChEBI" id="CHEBI:49883"/>
    </ligand>
</feature>
<comment type="pathway">
    <text evidence="8 14">Sulfur metabolism; hydrogen sulfide biosynthesis; sulfite from sulfate.</text>
</comment>
<comment type="similarity">
    <text evidence="1 14">Belongs to the PAPS reductase family. CysH subfamily.</text>
</comment>
<sequence>MDLKERVKTYREALKGKTPQKVLAYVLDEWGGGVVQASSLGAEDQVITHMLLSLTPRPRVFVIDTGRLPEETYALLDLIHTRWDLDLRVYAPAAEDVEEFVRTYGPNAFYRSVGLRKRCCYIRKVKPLMRALEEAKVWITGLRKAQSPDRDGVEVVEWDELHGLIKVNPLADWSDEEVWSYLKSHGVPYNVLHDRGYPSIGCEPCTRAVLPGEHPRAGRWWWEQGKKECGLHTKRTRRDHG</sequence>
<keyword evidence="3 14" id="KW-0479">Metal-binding</keyword>
<keyword evidence="17" id="KW-1185">Reference proteome</keyword>
<dbReference type="OrthoDB" id="9774475at2"/>
<dbReference type="AlphaFoldDB" id="G0GBD0"/>
<keyword evidence="4 14" id="KW-0560">Oxidoreductase</keyword>
<dbReference type="PANTHER" id="PTHR46482:SF9">
    <property type="entry name" value="5'-ADENYLYLSULFATE REDUCTASE 1, CHLOROPLASTIC"/>
    <property type="match status" value="1"/>
</dbReference>
<dbReference type="GO" id="GO:0005737">
    <property type="term" value="C:cytoplasm"/>
    <property type="evidence" value="ECO:0007669"/>
    <property type="project" value="UniProtKB-SubCell"/>
</dbReference>
<evidence type="ECO:0000256" key="2">
    <source>
        <dbReference type="ARBA" id="ARBA00022490"/>
    </source>
</evidence>
<feature type="domain" description="Phosphoadenosine phosphosulphate reductase" evidence="15">
    <location>
        <begin position="34"/>
        <end position="208"/>
    </location>
</feature>
<dbReference type="GO" id="GO:0051539">
    <property type="term" value="F:4 iron, 4 sulfur cluster binding"/>
    <property type="evidence" value="ECO:0007669"/>
    <property type="project" value="UniProtKB-UniRule"/>
</dbReference>
<dbReference type="NCBIfam" id="TIGR00434">
    <property type="entry name" value="cysH"/>
    <property type="match status" value="1"/>
</dbReference>
<dbReference type="GO" id="GO:0046872">
    <property type="term" value="F:metal ion binding"/>
    <property type="evidence" value="ECO:0007669"/>
    <property type="project" value="UniProtKB-KW"/>
</dbReference>
<dbReference type="GO" id="GO:0004604">
    <property type="term" value="F:phosphoadenylyl-sulfate reductase (thioredoxin) activity"/>
    <property type="evidence" value="ECO:0007669"/>
    <property type="project" value="UniProtKB-UniRule"/>
</dbReference>
<reference evidence="16 17" key="1">
    <citation type="submission" date="2011-06" db="EMBL/GenBank/DDBJ databases">
        <title>The complete genome of Spirochaeta thermophila DSM 6578.</title>
        <authorList>
            <consortium name="US DOE Joint Genome Institute (JGI-PGF)"/>
            <person name="Lucas S."/>
            <person name="Lapidus A."/>
            <person name="Bruce D."/>
            <person name="Goodwin L."/>
            <person name="Pitluck S."/>
            <person name="Peters L."/>
            <person name="Kyrpides N."/>
            <person name="Mavromatis K."/>
            <person name="Ivanova N."/>
            <person name="Mikailova N."/>
            <person name="Pagani I."/>
            <person name="Chertkov O."/>
            <person name="Detter J.C."/>
            <person name="Tapia R."/>
            <person name="Han C."/>
            <person name="Land M."/>
            <person name="Hauser L."/>
            <person name="Markowitz V."/>
            <person name="Cheng J.-F."/>
            <person name="Hugenholtz P."/>
            <person name="Woyke T."/>
            <person name="Wu D."/>
            <person name="Spring S."/>
            <person name="Merkhoffer B."/>
            <person name="Schneider S."/>
            <person name="Klenk H.-P."/>
            <person name="Eisen J.A."/>
        </authorList>
    </citation>
    <scope>NUCLEOTIDE SEQUENCE [LARGE SCALE GENOMIC DNA]</scope>
    <source>
        <strain evidence="17">ATCC 700085 / DSM 6578 / Z-1203</strain>
    </source>
</reference>
<dbReference type="Proteomes" id="UP000007254">
    <property type="component" value="Chromosome"/>
</dbReference>
<proteinExistence type="inferred from homology"/>
<dbReference type="RefSeq" id="WP_014625268.1">
    <property type="nucleotide sequence ID" value="NC_017583.1"/>
</dbReference>
<evidence type="ECO:0000256" key="1">
    <source>
        <dbReference type="ARBA" id="ARBA00009732"/>
    </source>
</evidence>
<evidence type="ECO:0000256" key="6">
    <source>
        <dbReference type="ARBA" id="ARBA00023014"/>
    </source>
</evidence>
<dbReference type="GO" id="GO:0070814">
    <property type="term" value="P:hydrogen sulfide biosynthetic process"/>
    <property type="evidence" value="ECO:0007669"/>
    <property type="project" value="UniProtKB-UniRule"/>
</dbReference>
<evidence type="ECO:0000256" key="11">
    <source>
        <dbReference type="ARBA" id="ARBA00030894"/>
    </source>
</evidence>
<dbReference type="HOGENOM" id="CLU_044089_1_0_12"/>
<evidence type="ECO:0000256" key="14">
    <source>
        <dbReference type="HAMAP-Rule" id="MF_00063"/>
    </source>
</evidence>